<name>A0A914QXP4_9BILA</name>
<dbReference type="Proteomes" id="UP000887578">
    <property type="component" value="Unplaced"/>
</dbReference>
<sequence length="192" mass="22401">MEICHPNYEPIKFENESQIIYLRPHNINGTKFSCNWAFIGPKEYGFKFVIREAHKDLNLTVTTSSGYDVIKGYGIRENQAYYNPDNFLNISVDGNKDDFEAYVTFVKNHYNVGDANCSLTKDIKTRGLIWTNIRDIAYPTNSECKNEVPLSNDEFVILKIVKFQAEPFADYIEITDNWDKKHYINHHNPTSW</sequence>
<dbReference type="AlphaFoldDB" id="A0A914QXP4"/>
<reference evidence="2" key="1">
    <citation type="submission" date="2022-11" db="UniProtKB">
        <authorList>
            <consortium name="WormBaseParasite"/>
        </authorList>
    </citation>
    <scope>IDENTIFICATION</scope>
</reference>
<keyword evidence="1" id="KW-1185">Reference proteome</keyword>
<organism evidence="1 2">
    <name type="scientific">Panagrolaimus davidi</name>
    <dbReference type="NCBI Taxonomy" id="227884"/>
    <lineage>
        <taxon>Eukaryota</taxon>
        <taxon>Metazoa</taxon>
        <taxon>Ecdysozoa</taxon>
        <taxon>Nematoda</taxon>
        <taxon>Chromadorea</taxon>
        <taxon>Rhabditida</taxon>
        <taxon>Tylenchina</taxon>
        <taxon>Panagrolaimomorpha</taxon>
        <taxon>Panagrolaimoidea</taxon>
        <taxon>Panagrolaimidae</taxon>
        <taxon>Panagrolaimus</taxon>
    </lineage>
</organism>
<proteinExistence type="predicted"/>
<evidence type="ECO:0000313" key="2">
    <source>
        <dbReference type="WBParaSite" id="PDA_v2.g8876.t1"/>
    </source>
</evidence>
<evidence type="ECO:0000313" key="1">
    <source>
        <dbReference type="Proteomes" id="UP000887578"/>
    </source>
</evidence>
<accession>A0A914QXP4</accession>
<protein>
    <submittedName>
        <fullName evidence="2">CUB domain-containing protein</fullName>
    </submittedName>
</protein>
<dbReference type="WBParaSite" id="PDA_v2.g8876.t1">
    <property type="protein sequence ID" value="PDA_v2.g8876.t1"/>
    <property type="gene ID" value="PDA_v2.g8876"/>
</dbReference>